<evidence type="ECO:0000313" key="2">
    <source>
        <dbReference type="EMBL" id="EKC45031.1"/>
    </source>
</evidence>
<protein>
    <submittedName>
        <fullName evidence="2">Transcriptional regulator</fullName>
    </submittedName>
</protein>
<dbReference type="InterPro" id="IPR036390">
    <property type="entry name" value="WH_DNA-bd_sf"/>
</dbReference>
<dbReference type="InterPro" id="IPR038461">
    <property type="entry name" value="Schlafen_AlbA_2_dom_sf"/>
</dbReference>
<dbReference type="SUPFAM" id="SSF46785">
    <property type="entry name" value="Winged helix' DNA-binding domain"/>
    <property type="match status" value="1"/>
</dbReference>
<dbReference type="AlphaFoldDB" id="K1SCE0"/>
<dbReference type="Pfam" id="PF04326">
    <property type="entry name" value="SLFN_AlbA_2"/>
    <property type="match status" value="1"/>
</dbReference>
<proteinExistence type="predicted"/>
<dbReference type="EMBL" id="AJWZ01011491">
    <property type="protein sequence ID" value="EKC45031.1"/>
    <property type="molecule type" value="Genomic_DNA"/>
</dbReference>
<dbReference type="PANTHER" id="PTHR30595">
    <property type="entry name" value="GLPR-RELATED TRANSCRIPTIONAL REPRESSOR"/>
    <property type="match status" value="1"/>
</dbReference>
<accession>K1SCE0</accession>
<dbReference type="Gene3D" id="3.30.565.60">
    <property type="match status" value="1"/>
</dbReference>
<dbReference type="Pfam" id="PF13749">
    <property type="entry name" value="HATPase_c_4"/>
    <property type="match status" value="1"/>
</dbReference>
<dbReference type="InterPro" id="IPR038475">
    <property type="entry name" value="RecG_C_sf"/>
</dbReference>
<dbReference type="PANTHER" id="PTHR30595:SF6">
    <property type="entry name" value="SCHLAFEN ALBA-2 DOMAIN-CONTAINING PROTEIN"/>
    <property type="match status" value="1"/>
</dbReference>
<feature type="domain" description="Schlafen AlbA-2" evidence="1">
    <location>
        <begin position="20"/>
        <end position="137"/>
    </location>
</feature>
<sequence length="486" mass="55865">MNISKINTSLTIEYLTKTLENLYLDRKRAKVSLQDLANEVASFANANGGVIAVGITDDGIIEGFNLYGTKKLNDCQKIVSSYLNPAPVYECELVNIKNQKDEDDNILLFHIEPAMNYIVRNNKDEVYCRQGDSSIKLTSDQIRSLEYDRKERDFEAEVLLDSSLDDIDLDMVELYKKKIGTKVSNEQVLKARGFLRDRQGELHLTKAGMLLFGKNPSVYLPSARVRVLKFEGNNFQVGTEMNIVKDKTFDSCLYKTIEQARDFINSQLREFTHLNQEGIFETVPEYPEFAWYEGLVNAVTHRDYSNSGEHITIKLFDDRLEICSPGKLGGFVTLDTMRTKRYSRNPQIARVLNELGIVRELNEGVKRIYSEMQRFFLKDPIYSEPDRNSVLLVLDNNIVMRSKRKEESMLKDNTIQDKWENLNYLEKQVLTTIFDKGEISSEETARIINRGKTTAVKLLNKLVDMNLIVWTGTSKSDNKGKYIIKN</sequence>
<reference evidence="2" key="1">
    <citation type="journal article" date="2013" name="Environ. Microbiol.">
        <title>Microbiota from the distal guts of lean and obese adolescents exhibit partial functional redundancy besides clear differences in community structure.</title>
        <authorList>
            <person name="Ferrer M."/>
            <person name="Ruiz A."/>
            <person name="Lanza F."/>
            <person name="Haange S.B."/>
            <person name="Oberbach A."/>
            <person name="Till H."/>
            <person name="Bargiela R."/>
            <person name="Campoy C."/>
            <person name="Segura M.T."/>
            <person name="Richter M."/>
            <person name="von Bergen M."/>
            <person name="Seifert J."/>
            <person name="Suarez A."/>
        </authorList>
    </citation>
    <scope>NUCLEOTIDE SEQUENCE</scope>
</reference>
<name>K1SCE0_9ZZZZ</name>
<organism evidence="2">
    <name type="scientific">human gut metagenome</name>
    <dbReference type="NCBI Taxonomy" id="408170"/>
    <lineage>
        <taxon>unclassified sequences</taxon>
        <taxon>metagenomes</taxon>
        <taxon>organismal metagenomes</taxon>
    </lineage>
</organism>
<dbReference type="InterPro" id="IPR007421">
    <property type="entry name" value="Schlafen_AlbA_2_dom"/>
</dbReference>
<dbReference type="Gene3D" id="1.10.10.10">
    <property type="entry name" value="Winged helix-like DNA-binding domain superfamily/Winged helix DNA-binding domain"/>
    <property type="match status" value="1"/>
</dbReference>
<dbReference type="InterPro" id="IPR036388">
    <property type="entry name" value="WH-like_DNA-bd_sf"/>
</dbReference>
<gene>
    <name evidence="2" type="ORF">OBE_17186</name>
</gene>
<comment type="caution">
    <text evidence="2">The sequence shown here is derived from an EMBL/GenBank/DDBJ whole genome shotgun (WGS) entry which is preliminary data.</text>
</comment>
<dbReference type="Gene3D" id="3.30.950.30">
    <property type="entry name" value="Schlafen, AAA domain"/>
    <property type="match status" value="1"/>
</dbReference>
<evidence type="ECO:0000259" key="1">
    <source>
        <dbReference type="Pfam" id="PF04326"/>
    </source>
</evidence>